<dbReference type="Proteomes" id="UP000271291">
    <property type="component" value="Chromosome"/>
</dbReference>
<evidence type="ECO:0000313" key="2">
    <source>
        <dbReference type="EMBL" id="AZS88881.1"/>
    </source>
</evidence>
<reference evidence="2 4" key="2">
    <citation type="submission" date="2018-12" db="EMBL/GenBank/DDBJ databases">
        <title>Streptomyces griseoviridis F1-27 complete genome.</title>
        <authorList>
            <person name="Mariita R.M."/>
            <person name="Sello J.K."/>
        </authorList>
    </citation>
    <scope>NUCLEOTIDE SEQUENCE [LARGE SCALE GENOMIC DNA]</scope>
    <source>
        <strain evidence="2 4">F1-27</strain>
    </source>
</reference>
<feature type="compositionally biased region" description="Low complexity" evidence="1">
    <location>
        <begin position="81"/>
        <end position="92"/>
    </location>
</feature>
<reference evidence="3 5" key="1">
    <citation type="submission" date="2018-04" db="EMBL/GenBank/DDBJ databases">
        <title>Complete genome sequences of Streptomyces griseoviridis K61 and characterization of antagonistic properties of biological control agents.</title>
        <authorList>
            <person name="Mariita R.M."/>
            <person name="Sello J.K."/>
        </authorList>
    </citation>
    <scope>NUCLEOTIDE SEQUENCE [LARGE SCALE GENOMIC DNA]</scope>
    <source>
        <strain evidence="3 5">K61</strain>
    </source>
</reference>
<dbReference type="AlphaFoldDB" id="A0A3S9ZMH5"/>
<accession>A0A3S9ZMH5</accession>
<dbReference type="OrthoDB" id="9766690at2"/>
<dbReference type="Proteomes" id="UP000501753">
    <property type="component" value="Chromosome"/>
</dbReference>
<proteinExistence type="predicted"/>
<dbReference type="EMBL" id="CP034687">
    <property type="protein sequence ID" value="AZS88881.1"/>
    <property type="molecule type" value="Genomic_DNA"/>
</dbReference>
<dbReference type="EMBL" id="CP029078">
    <property type="protein sequence ID" value="QCN84275.1"/>
    <property type="molecule type" value="Genomic_DNA"/>
</dbReference>
<organism evidence="2 4">
    <name type="scientific">Streptomyces griseoviridis</name>
    <dbReference type="NCBI Taxonomy" id="45398"/>
    <lineage>
        <taxon>Bacteria</taxon>
        <taxon>Bacillati</taxon>
        <taxon>Actinomycetota</taxon>
        <taxon>Actinomycetes</taxon>
        <taxon>Kitasatosporales</taxon>
        <taxon>Streptomycetaceae</taxon>
        <taxon>Streptomyces</taxon>
    </lineage>
</organism>
<feature type="region of interest" description="Disordered" evidence="1">
    <location>
        <begin position="72"/>
        <end position="103"/>
    </location>
</feature>
<evidence type="ECO:0000256" key="1">
    <source>
        <dbReference type="SAM" id="MobiDB-lite"/>
    </source>
</evidence>
<evidence type="ECO:0000313" key="5">
    <source>
        <dbReference type="Proteomes" id="UP000501753"/>
    </source>
</evidence>
<protein>
    <submittedName>
        <fullName evidence="2">Uncharacterized protein</fullName>
    </submittedName>
</protein>
<evidence type="ECO:0000313" key="4">
    <source>
        <dbReference type="Proteomes" id="UP000271291"/>
    </source>
</evidence>
<keyword evidence="5" id="KW-1185">Reference proteome</keyword>
<name>A0A3S9ZMH5_STRGD</name>
<evidence type="ECO:0000313" key="3">
    <source>
        <dbReference type="EMBL" id="QCN84275.1"/>
    </source>
</evidence>
<dbReference type="KEGG" id="sgd:ELQ87_35065"/>
<gene>
    <name evidence="3" type="ORF">DDJ31_04185</name>
    <name evidence="2" type="ORF">ELQ87_35065</name>
</gene>
<sequence>MSCVRRVARILRTSLFAQVACALVVAVVVGQLWPDMATDLQPLGDLGNCVAVVAVSRWEGALDLPRAKRVLDGKQPPAAPASPGSSGPSSGSTVVKAPAVERS</sequence>